<dbReference type="GO" id="GO:0071011">
    <property type="term" value="C:precatalytic spliceosome"/>
    <property type="evidence" value="ECO:0007669"/>
    <property type="project" value="TreeGrafter"/>
</dbReference>
<keyword evidence="7" id="KW-1185">Reference proteome</keyword>
<dbReference type="EMBL" id="OX459123">
    <property type="protein sequence ID" value="CAI9108494.1"/>
    <property type="molecule type" value="Genomic_DNA"/>
</dbReference>
<dbReference type="FunFam" id="3.30.70.330:FF:000132">
    <property type="entry name" value="Small nuclear ribonucleoprotein U11/U12 subunit 35"/>
    <property type="match status" value="1"/>
</dbReference>
<dbReference type="GO" id="GO:0003729">
    <property type="term" value="F:mRNA binding"/>
    <property type="evidence" value="ECO:0007669"/>
    <property type="project" value="TreeGrafter"/>
</dbReference>
<evidence type="ECO:0000313" key="6">
    <source>
        <dbReference type="EMBL" id="CAI9108494.1"/>
    </source>
</evidence>
<feature type="compositionally biased region" description="Basic and acidic residues" evidence="4">
    <location>
        <begin position="160"/>
        <end position="176"/>
    </location>
</feature>
<dbReference type="InterPro" id="IPR012677">
    <property type="entry name" value="Nucleotide-bd_a/b_plait_sf"/>
</dbReference>
<dbReference type="InterPro" id="IPR035979">
    <property type="entry name" value="RBD_domain_sf"/>
</dbReference>
<dbReference type="InterPro" id="IPR051183">
    <property type="entry name" value="U1_U11-U12_snRNP_70-35kDa"/>
</dbReference>
<dbReference type="GO" id="GO:0017069">
    <property type="term" value="F:snRNA binding"/>
    <property type="evidence" value="ECO:0007669"/>
    <property type="project" value="TreeGrafter"/>
</dbReference>
<dbReference type="Pfam" id="PF00076">
    <property type="entry name" value="RRM_1"/>
    <property type="match status" value="1"/>
</dbReference>
<proteinExistence type="predicted"/>
<dbReference type="InterPro" id="IPR000504">
    <property type="entry name" value="RRM_dom"/>
</dbReference>
<feature type="domain" description="RRM" evidence="5">
    <location>
        <begin position="65"/>
        <end position="143"/>
    </location>
</feature>
<evidence type="ECO:0000259" key="5">
    <source>
        <dbReference type="PROSITE" id="PS50102"/>
    </source>
</evidence>
<evidence type="ECO:0000256" key="1">
    <source>
        <dbReference type="ARBA" id="ARBA00004123"/>
    </source>
</evidence>
<dbReference type="SMART" id="SM00360">
    <property type="entry name" value="RRM"/>
    <property type="match status" value="1"/>
</dbReference>
<evidence type="ECO:0000256" key="3">
    <source>
        <dbReference type="PROSITE-ProRule" id="PRU00176"/>
    </source>
</evidence>
<feature type="compositionally biased region" description="Basic and acidic residues" evidence="4">
    <location>
        <begin position="265"/>
        <end position="290"/>
    </location>
</feature>
<dbReference type="Proteomes" id="UP001161247">
    <property type="component" value="Chromosome 6"/>
</dbReference>
<dbReference type="PANTHER" id="PTHR13952:SF6">
    <property type="entry name" value="U11_U12 SMALL NUCLEAR RIBONUCLEOPROTEIN 35 KDA PROTEIN"/>
    <property type="match status" value="1"/>
</dbReference>
<evidence type="ECO:0000256" key="2">
    <source>
        <dbReference type="ARBA" id="ARBA00023242"/>
    </source>
</evidence>
<evidence type="ECO:0000313" key="7">
    <source>
        <dbReference type="Proteomes" id="UP001161247"/>
    </source>
</evidence>
<keyword evidence="3" id="KW-0694">RNA-binding</keyword>
<dbReference type="GO" id="GO:0000398">
    <property type="term" value="P:mRNA splicing, via spliceosome"/>
    <property type="evidence" value="ECO:0007669"/>
    <property type="project" value="TreeGrafter"/>
</dbReference>
<dbReference type="AlphaFoldDB" id="A0AAV1DNM4"/>
<evidence type="ECO:0000256" key="4">
    <source>
        <dbReference type="SAM" id="MobiDB-lite"/>
    </source>
</evidence>
<accession>A0AAV1DNM4</accession>
<dbReference type="PROSITE" id="PS50102">
    <property type="entry name" value="RRM"/>
    <property type="match status" value="1"/>
</dbReference>
<dbReference type="PANTHER" id="PTHR13952">
    <property type="entry name" value="U1 SMALL NUCLEAR RIBONUCLEOPROTEIN 70 KD"/>
    <property type="match status" value="1"/>
</dbReference>
<comment type="subcellular location">
    <subcellularLocation>
        <location evidence="1">Nucleus</location>
    </subcellularLocation>
</comment>
<feature type="region of interest" description="Disordered" evidence="4">
    <location>
        <begin position="154"/>
        <end position="314"/>
    </location>
</feature>
<sequence>MSNTYGSKSINSVFYAESYHPIQAGSIDGTDIHPHDNAVCRALLCSSSGLYDPFGDPKVIGDPYCTIFVGRLSHFTTEETLRQAMSKYGRVKNLRLVRHIATGASRGYAFVEFETEREMRRAYMDAHHTFIDDSEIIVDYNRQQLMPGWIPRRLGGGLGGKKESGQLRFGGRERPFRAPLRQIPYDDLKRLGIPAPPEGRYMSRFQIPSPPRKKRPSIDRQDDHKHEEESRDSYRKERSPSRPRRRSSRDRSDRSSKRHKSSGHSRHEEKRSHNRDHSSEDDRGSLDRESYHRRRRPSREIDRWSPTRNCSQDD</sequence>
<feature type="compositionally biased region" description="Basic and acidic residues" evidence="4">
    <location>
        <begin position="216"/>
        <end position="240"/>
    </location>
</feature>
<protein>
    <submittedName>
        <fullName evidence="6">OLC1v1008092C1</fullName>
    </submittedName>
</protein>
<name>A0AAV1DNM4_OLDCO</name>
<reference evidence="6" key="1">
    <citation type="submission" date="2023-03" db="EMBL/GenBank/DDBJ databases">
        <authorList>
            <person name="Julca I."/>
        </authorList>
    </citation>
    <scope>NUCLEOTIDE SEQUENCE</scope>
</reference>
<organism evidence="6 7">
    <name type="scientific">Oldenlandia corymbosa var. corymbosa</name>
    <dbReference type="NCBI Taxonomy" id="529605"/>
    <lineage>
        <taxon>Eukaryota</taxon>
        <taxon>Viridiplantae</taxon>
        <taxon>Streptophyta</taxon>
        <taxon>Embryophyta</taxon>
        <taxon>Tracheophyta</taxon>
        <taxon>Spermatophyta</taxon>
        <taxon>Magnoliopsida</taxon>
        <taxon>eudicotyledons</taxon>
        <taxon>Gunneridae</taxon>
        <taxon>Pentapetalae</taxon>
        <taxon>asterids</taxon>
        <taxon>lamiids</taxon>
        <taxon>Gentianales</taxon>
        <taxon>Rubiaceae</taxon>
        <taxon>Rubioideae</taxon>
        <taxon>Spermacoceae</taxon>
        <taxon>Hedyotis-Oldenlandia complex</taxon>
        <taxon>Oldenlandia</taxon>
    </lineage>
</organism>
<keyword evidence="2" id="KW-0539">Nucleus</keyword>
<dbReference type="SUPFAM" id="SSF54928">
    <property type="entry name" value="RNA-binding domain, RBD"/>
    <property type="match status" value="1"/>
</dbReference>
<dbReference type="Gene3D" id="3.30.70.330">
    <property type="match status" value="1"/>
</dbReference>
<gene>
    <name evidence="6" type="ORF">OLC1_LOCUS16576</name>
</gene>